<keyword evidence="1" id="KW-1133">Transmembrane helix</keyword>
<keyword evidence="3" id="KW-1185">Reference proteome</keyword>
<feature type="transmembrane region" description="Helical" evidence="1">
    <location>
        <begin position="63"/>
        <end position="83"/>
    </location>
</feature>
<name>A0ABS4AAR2_9PROT</name>
<dbReference type="Proteomes" id="UP000681594">
    <property type="component" value="Unassembled WGS sequence"/>
</dbReference>
<comment type="caution">
    <text evidence="2">The sequence shown here is derived from an EMBL/GenBank/DDBJ whole genome shotgun (WGS) entry which is preliminary data.</text>
</comment>
<feature type="transmembrane region" description="Helical" evidence="1">
    <location>
        <begin position="134"/>
        <end position="154"/>
    </location>
</feature>
<protein>
    <submittedName>
        <fullName evidence="2">DUF2214 domain-containing protein</fullName>
    </submittedName>
</protein>
<evidence type="ECO:0000256" key="1">
    <source>
        <dbReference type="SAM" id="Phobius"/>
    </source>
</evidence>
<evidence type="ECO:0000313" key="2">
    <source>
        <dbReference type="EMBL" id="MBP0444096.1"/>
    </source>
</evidence>
<keyword evidence="1" id="KW-0472">Membrane</keyword>
<evidence type="ECO:0000313" key="3">
    <source>
        <dbReference type="Proteomes" id="UP000681594"/>
    </source>
</evidence>
<dbReference type="EMBL" id="JAGIZB010000003">
    <property type="protein sequence ID" value="MBP0444096.1"/>
    <property type="molecule type" value="Genomic_DNA"/>
</dbReference>
<reference evidence="2 3" key="1">
    <citation type="submission" date="2021-03" db="EMBL/GenBank/DDBJ databases">
        <authorList>
            <person name="So Y."/>
        </authorList>
    </citation>
    <scope>NUCLEOTIDE SEQUENCE [LARGE SCALE GENOMIC DNA]</scope>
    <source>
        <strain evidence="2 3">SSH11</strain>
    </source>
</reference>
<proteinExistence type="predicted"/>
<sequence length="157" mass="16067">MDLVQLLAESPVAAALRRSVILYPLANASHILGIALLVGPILALDLRLLGAFAGAPIGLIGPVLVRVAGIGLALTLLTGALLFSVRPDAYLANPAFQLKLALILAGLANILLLHRAASWRSALAGGGISARVRAGAAASAMIWVAALLAGRWIAFVE</sequence>
<feature type="transmembrane region" description="Helical" evidence="1">
    <location>
        <begin position="95"/>
        <end position="113"/>
    </location>
</feature>
<organism evidence="2 3">
    <name type="scientific">Pararoseomonas baculiformis</name>
    <dbReference type="NCBI Taxonomy" id="2820812"/>
    <lineage>
        <taxon>Bacteria</taxon>
        <taxon>Pseudomonadati</taxon>
        <taxon>Pseudomonadota</taxon>
        <taxon>Alphaproteobacteria</taxon>
        <taxon>Acetobacterales</taxon>
        <taxon>Acetobacteraceae</taxon>
        <taxon>Pararoseomonas</taxon>
    </lineage>
</organism>
<keyword evidence="1" id="KW-0812">Transmembrane</keyword>
<gene>
    <name evidence="2" type="ORF">J8J14_04830</name>
</gene>
<accession>A0ABS4AAR2</accession>
<feature type="transmembrane region" description="Helical" evidence="1">
    <location>
        <begin position="20"/>
        <end position="42"/>
    </location>
</feature>